<organism evidence="1 2">
    <name type="scientific">Flavonifractor plautii 1_3_50AFAA</name>
    <dbReference type="NCBI Taxonomy" id="742738"/>
    <lineage>
        <taxon>Bacteria</taxon>
        <taxon>Bacillati</taxon>
        <taxon>Bacillota</taxon>
        <taxon>Clostridia</taxon>
        <taxon>Eubacteriales</taxon>
        <taxon>Oscillospiraceae</taxon>
        <taxon>Flavonifractor</taxon>
    </lineage>
</organism>
<dbReference type="Proteomes" id="UP000029585">
    <property type="component" value="Unassembled WGS sequence"/>
</dbReference>
<accession>A0A096B4B7</accession>
<evidence type="ECO:0000313" key="2">
    <source>
        <dbReference type="Proteomes" id="UP000029585"/>
    </source>
</evidence>
<dbReference type="AlphaFoldDB" id="A0A096B4B7"/>
<dbReference type="HOGENOM" id="CLU_3402880_0_0_9"/>
<comment type="caution">
    <text evidence="1">The sequence shown here is derived from an EMBL/GenBank/DDBJ whole genome shotgun (WGS) entry which is preliminary data.</text>
</comment>
<protein>
    <submittedName>
        <fullName evidence="1">Uncharacterized protein</fullName>
    </submittedName>
</protein>
<gene>
    <name evidence="1" type="ORF">HMPREF9460_03411</name>
</gene>
<keyword evidence="2" id="KW-1185">Reference proteome</keyword>
<sequence length="30" mass="3590">MTKRGWARQFAVPTRVFCYTGEWYWAAYSG</sequence>
<reference evidence="1 2" key="1">
    <citation type="submission" date="2011-08" db="EMBL/GenBank/DDBJ databases">
        <title>The Genome Sequence of Clostridium orbiscindens 1_3_50AFAA.</title>
        <authorList>
            <consortium name="The Broad Institute Genome Sequencing Platform"/>
            <person name="Earl A."/>
            <person name="Ward D."/>
            <person name="Feldgarden M."/>
            <person name="Gevers D."/>
            <person name="Daigneault M."/>
            <person name="Strauss J."/>
            <person name="Allen-Vercoe E."/>
            <person name="Young S.K."/>
            <person name="Zeng Q."/>
            <person name="Gargeya S."/>
            <person name="Fitzgerald M."/>
            <person name="Haas B."/>
            <person name="Abouelleil A."/>
            <person name="Alvarado L."/>
            <person name="Arachchi H.M."/>
            <person name="Berlin A."/>
            <person name="Brown A."/>
            <person name="Chapman S.B."/>
            <person name="Chen Z."/>
            <person name="Dunbar C."/>
            <person name="Freedman E."/>
            <person name="Gearin G."/>
            <person name="Gellesch M."/>
            <person name="Goldberg J."/>
            <person name="Griggs A."/>
            <person name="Gujja S."/>
            <person name="Heiman D."/>
            <person name="Howarth C."/>
            <person name="Larson L."/>
            <person name="Lui A."/>
            <person name="MacDonald P.J.P."/>
            <person name="Montmayeur A."/>
            <person name="Murphy C."/>
            <person name="Neiman D."/>
            <person name="Pearson M."/>
            <person name="Priest M."/>
            <person name="Roberts A."/>
            <person name="Saif S."/>
            <person name="Shea T."/>
            <person name="Shenoy N."/>
            <person name="Sisk P."/>
            <person name="Stolte C."/>
            <person name="Sykes S."/>
            <person name="Wortman J."/>
            <person name="Nusbaum C."/>
            <person name="Birren B."/>
        </authorList>
    </citation>
    <scope>NUCLEOTIDE SEQUENCE [LARGE SCALE GENOMIC DNA]</scope>
    <source>
        <strain evidence="1 2">1_3_50AFAA</strain>
    </source>
</reference>
<evidence type="ECO:0000313" key="1">
    <source>
        <dbReference type="EMBL" id="KGF53870.1"/>
    </source>
</evidence>
<dbReference type="EMBL" id="ADLO01000102">
    <property type="protein sequence ID" value="KGF53870.1"/>
    <property type="molecule type" value="Genomic_DNA"/>
</dbReference>
<proteinExistence type="predicted"/>
<name>A0A096B4B7_FLAPL</name>